<organism evidence="1 2">
    <name type="scientific">Brachionus plicatilis</name>
    <name type="common">Marine rotifer</name>
    <name type="synonym">Brachionus muelleri</name>
    <dbReference type="NCBI Taxonomy" id="10195"/>
    <lineage>
        <taxon>Eukaryota</taxon>
        <taxon>Metazoa</taxon>
        <taxon>Spiralia</taxon>
        <taxon>Gnathifera</taxon>
        <taxon>Rotifera</taxon>
        <taxon>Eurotatoria</taxon>
        <taxon>Monogononta</taxon>
        <taxon>Pseudotrocha</taxon>
        <taxon>Ploima</taxon>
        <taxon>Brachionidae</taxon>
        <taxon>Brachionus</taxon>
    </lineage>
</organism>
<proteinExistence type="predicted"/>
<dbReference type="Proteomes" id="UP000276133">
    <property type="component" value="Unassembled WGS sequence"/>
</dbReference>
<evidence type="ECO:0000313" key="2">
    <source>
        <dbReference type="Proteomes" id="UP000276133"/>
    </source>
</evidence>
<gene>
    <name evidence="1" type="ORF">BpHYR1_040433</name>
</gene>
<evidence type="ECO:0000313" key="1">
    <source>
        <dbReference type="EMBL" id="RNA12562.1"/>
    </source>
</evidence>
<sequence length="103" mass="11957">MPFTKITCKNVTVALKAQEFCLGALKKMNFSRLKKAKMKTYTTGSQLNEEIFNFNFLAPKPNSRAFSATFKNKYLRFKVNQQASVLIYWIDRSTLHAHIFMLP</sequence>
<accession>A0A3M7QML8</accession>
<dbReference type="EMBL" id="REGN01005659">
    <property type="protein sequence ID" value="RNA12562.1"/>
    <property type="molecule type" value="Genomic_DNA"/>
</dbReference>
<dbReference type="AlphaFoldDB" id="A0A3M7QML8"/>
<reference evidence="1 2" key="1">
    <citation type="journal article" date="2018" name="Sci. Rep.">
        <title>Genomic signatures of local adaptation to the degree of environmental predictability in rotifers.</title>
        <authorList>
            <person name="Franch-Gras L."/>
            <person name="Hahn C."/>
            <person name="Garcia-Roger E.M."/>
            <person name="Carmona M.J."/>
            <person name="Serra M."/>
            <person name="Gomez A."/>
        </authorList>
    </citation>
    <scope>NUCLEOTIDE SEQUENCE [LARGE SCALE GENOMIC DNA]</scope>
    <source>
        <strain evidence="1">HYR1</strain>
    </source>
</reference>
<name>A0A3M7QML8_BRAPC</name>
<protein>
    <submittedName>
        <fullName evidence="1">Uncharacterized protein</fullName>
    </submittedName>
</protein>
<keyword evidence="2" id="KW-1185">Reference proteome</keyword>
<comment type="caution">
    <text evidence="1">The sequence shown here is derived from an EMBL/GenBank/DDBJ whole genome shotgun (WGS) entry which is preliminary data.</text>
</comment>